<dbReference type="InterPro" id="IPR029068">
    <property type="entry name" value="Glyas_Bleomycin-R_OHBP_Dase"/>
</dbReference>
<evidence type="ECO:0000313" key="3">
    <source>
        <dbReference type="Proteomes" id="UP000219612"/>
    </source>
</evidence>
<dbReference type="EMBL" id="OBDY01000011">
    <property type="protein sequence ID" value="SNY51023.1"/>
    <property type="molecule type" value="Genomic_DNA"/>
</dbReference>
<dbReference type="PANTHER" id="PTHR33993">
    <property type="entry name" value="GLYOXALASE-RELATED"/>
    <property type="match status" value="1"/>
</dbReference>
<feature type="domain" description="VOC" evidence="1">
    <location>
        <begin position="2"/>
        <end position="110"/>
    </location>
</feature>
<dbReference type="Gene3D" id="3.10.180.10">
    <property type="entry name" value="2,3-Dihydroxybiphenyl 1,2-Dioxygenase, domain 1"/>
    <property type="match status" value="1"/>
</dbReference>
<evidence type="ECO:0000259" key="1">
    <source>
        <dbReference type="PROSITE" id="PS51819"/>
    </source>
</evidence>
<dbReference type="PROSITE" id="PS51819">
    <property type="entry name" value="VOC"/>
    <property type="match status" value="1"/>
</dbReference>
<dbReference type="InterPro" id="IPR004360">
    <property type="entry name" value="Glyas_Fos-R_dOase_dom"/>
</dbReference>
<accession>A0A285IT74</accession>
<reference evidence="2 3" key="1">
    <citation type="submission" date="2017-09" db="EMBL/GenBank/DDBJ databases">
        <authorList>
            <person name="Ehlers B."/>
            <person name="Leendertz F.H."/>
        </authorList>
    </citation>
    <scope>NUCLEOTIDE SEQUENCE [LARGE SCALE GENOMIC DNA]</scope>
    <source>
        <strain evidence="2 3">CGMCC 4.6857</strain>
    </source>
</reference>
<keyword evidence="3" id="KW-1185">Reference proteome</keyword>
<name>A0A285IT74_9ACTN</name>
<sequence>MPIRTITIPVKDLTAAKAIYTSLLGTEPYMDEPYYVGFRPADAPEIGLNPHGDVAAGPITYYHVDDIEATTKSLTAAGATVEQPAKDVGGGGLTATLRDADGNLFGLFQGAPE</sequence>
<dbReference type="OrthoDB" id="4565236at2"/>
<dbReference type="Pfam" id="PF00903">
    <property type="entry name" value="Glyoxalase"/>
    <property type="match status" value="1"/>
</dbReference>
<gene>
    <name evidence="2" type="ORF">SAMN05421748_111168</name>
</gene>
<dbReference type="Proteomes" id="UP000219612">
    <property type="component" value="Unassembled WGS sequence"/>
</dbReference>
<dbReference type="SUPFAM" id="SSF54593">
    <property type="entry name" value="Glyoxalase/Bleomycin resistance protein/Dihydroxybiphenyl dioxygenase"/>
    <property type="match status" value="1"/>
</dbReference>
<dbReference type="InterPro" id="IPR052164">
    <property type="entry name" value="Anthracycline_SecMetBiosynth"/>
</dbReference>
<proteinExistence type="predicted"/>
<dbReference type="AlphaFoldDB" id="A0A285IT74"/>
<organism evidence="2 3">
    <name type="scientific">Paractinoplanes atraurantiacus</name>
    <dbReference type="NCBI Taxonomy" id="1036182"/>
    <lineage>
        <taxon>Bacteria</taxon>
        <taxon>Bacillati</taxon>
        <taxon>Actinomycetota</taxon>
        <taxon>Actinomycetes</taxon>
        <taxon>Micromonosporales</taxon>
        <taxon>Micromonosporaceae</taxon>
        <taxon>Paractinoplanes</taxon>
    </lineage>
</organism>
<protein>
    <recommendedName>
        <fullName evidence="1">VOC domain-containing protein</fullName>
    </recommendedName>
</protein>
<dbReference type="RefSeq" id="WP_097322522.1">
    <property type="nucleotide sequence ID" value="NZ_OBDY01000011.1"/>
</dbReference>
<dbReference type="InterPro" id="IPR037523">
    <property type="entry name" value="VOC_core"/>
</dbReference>
<evidence type="ECO:0000313" key="2">
    <source>
        <dbReference type="EMBL" id="SNY51023.1"/>
    </source>
</evidence>